<dbReference type="Proteomes" id="UP000001744">
    <property type="component" value="Unassembled WGS sequence"/>
</dbReference>
<sequence length="469" mass="52566">MFPIGSVVETSSGERGFVRYVGSVQNKNGTFVGIELLPEYASAGKNSGSVDGVEYFKVKQERTGIFVPVDKCELASSIGTSFSPKSNSQNSSPTVYSPNNNQPSTPSGIPRLSSMSSSLMGLSTISTTALTPTEKILQKRIEELLYERQNHQRQLEEVLATVEQLQSFVVNFTDQQDEVDELRERIKLKEERIQLMREEALKRRSEFKATIECLEDSGTRASEAYERRIKDLEMQIQLTSSSERVSEVIQTLSEEREAALSRVDKLQLRLENALEYVSKLDPAAMKDVSPSHSAADSSRSNEDTPHVFTSSLPENHPQRRQTLEFYEIEIEVLRSKIDKLKTQCTEKDIRIHELELQLEAAQMSDNRSILSHRTASIRSRASDSEEITALRGRLAELENALEAQVIQTLQYEETLAKRRSGIFTDSDTEAPADMSSTPTATNSVWCDVCETNSHALHECQAVFGSSEVH</sequence>
<dbReference type="SMART" id="SM01052">
    <property type="entry name" value="CAP_GLY"/>
    <property type="match status" value="1"/>
</dbReference>
<dbReference type="GO" id="GO:0051010">
    <property type="term" value="F:microtubule plus-end binding"/>
    <property type="evidence" value="ECO:0007669"/>
    <property type="project" value="EnsemblFungi"/>
</dbReference>
<gene>
    <name evidence="5" type="primary">tip1</name>
    <name evidence="4" type="ORF">SJAG_02695</name>
</gene>
<evidence type="ECO:0000256" key="1">
    <source>
        <dbReference type="SAM" id="Coils"/>
    </source>
</evidence>
<dbReference type="PROSITE" id="PS00845">
    <property type="entry name" value="CAP_GLY_1"/>
    <property type="match status" value="1"/>
</dbReference>
<feature type="coiled-coil region" evidence="1">
    <location>
        <begin position="134"/>
        <end position="217"/>
    </location>
</feature>
<dbReference type="PANTHER" id="PTHR18916">
    <property type="entry name" value="DYNACTIN 1-RELATED MICROTUBULE-BINDING"/>
    <property type="match status" value="1"/>
</dbReference>
<dbReference type="HOGENOM" id="CLU_582851_0_0_1"/>
<protein>
    <submittedName>
        <fullName evidence="4">CLIP170 family protein Tip1</fullName>
    </submittedName>
</protein>
<proteinExistence type="predicted"/>
<evidence type="ECO:0000313" key="4">
    <source>
        <dbReference type="EMBL" id="EEB07598.1"/>
    </source>
</evidence>
<dbReference type="OMA" id="YQKKIGC"/>
<dbReference type="STRING" id="402676.B6K0X7"/>
<dbReference type="GO" id="GO:0031122">
    <property type="term" value="P:cytoplasmic microtubule organization"/>
    <property type="evidence" value="ECO:0007669"/>
    <property type="project" value="EnsemblFungi"/>
</dbReference>
<keyword evidence="1" id="KW-0175">Coiled coil</keyword>
<dbReference type="EMBL" id="KE651166">
    <property type="protein sequence ID" value="EEB07598.1"/>
    <property type="molecule type" value="Genomic_DNA"/>
</dbReference>
<feature type="coiled-coil region" evidence="1">
    <location>
        <begin position="323"/>
        <end position="414"/>
    </location>
</feature>
<dbReference type="GO" id="GO:0051285">
    <property type="term" value="C:cell cortex of cell tip"/>
    <property type="evidence" value="ECO:0007669"/>
    <property type="project" value="EnsemblFungi"/>
</dbReference>
<reference evidence="4 6" key="1">
    <citation type="journal article" date="2011" name="Science">
        <title>Comparative functional genomics of the fission yeasts.</title>
        <authorList>
            <person name="Rhind N."/>
            <person name="Chen Z."/>
            <person name="Yassour M."/>
            <person name="Thompson D.A."/>
            <person name="Haas B.J."/>
            <person name="Habib N."/>
            <person name="Wapinski I."/>
            <person name="Roy S."/>
            <person name="Lin M.F."/>
            <person name="Heiman D.I."/>
            <person name="Young S.K."/>
            <person name="Furuya K."/>
            <person name="Guo Y."/>
            <person name="Pidoux A."/>
            <person name="Chen H.M."/>
            <person name="Robbertse B."/>
            <person name="Goldberg J.M."/>
            <person name="Aoki K."/>
            <person name="Bayne E.H."/>
            <person name="Berlin A.M."/>
            <person name="Desjardins C.A."/>
            <person name="Dobbs E."/>
            <person name="Dukaj L."/>
            <person name="Fan L."/>
            <person name="FitzGerald M.G."/>
            <person name="French C."/>
            <person name="Gujja S."/>
            <person name="Hansen K."/>
            <person name="Keifenheim D."/>
            <person name="Levin J.Z."/>
            <person name="Mosher R.A."/>
            <person name="Mueller C.A."/>
            <person name="Pfiffner J."/>
            <person name="Priest M."/>
            <person name="Russ C."/>
            <person name="Smialowska A."/>
            <person name="Swoboda P."/>
            <person name="Sykes S.M."/>
            <person name="Vaughn M."/>
            <person name="Vengrova S."/>
            <person name="Yoder R."/>
            <person name="Zeng Q."/>
            <person name="Allshire R."/>
            <person name="Baulcombe D."/>
            <person name="Birren B.W."/>
            <person name="Brown W."/>
            <person name="Ekwall K."/>
            <person name="Kellis M."/>
            <person name="Leatherwood J."/>
            <person name="Levin H."/>
            <person name="Margalit H."/>
            <person name="Martienssen R."/>
            <person name="Nieduszynski C.A."/>
            <person name="Spatafora J.W."/>
            <person name="Friedman N."/>
            <person name="Dalgaard J.Z."/>
            <person name="Baumann P."/>
            <person name="Niki H."/>
            <person name="Regev A."/>
            <person name="Nusbaum C."/>
        </authorList>
    </citation>
    <scope>NUCLEOTIDE SEQUENCE [LARGE SCALE GENOMIC DNA]</scope>
    <source>
        <strain evidence="6">yFS275 / FY16936</strain>
    </source>
</reference>
<dbReference type="InterPro" id="IPR000938">
    <property type="entry name" value="CAP-Gly_domain"/>
</dbReference>
<dbReference type="Pfam" id="PF01302">
    <property type="entry name" value="CAP_GLY"/>
    <property type="match status" value="1"/>
</dbReference>
<feature type="compositionally biased region" description="Low complexity" evidence="2">
    <location>
        <begin position="81"/>
        <end position="93"/>
    </location>
</feature>
<organism evidence="4 6">
    <name type="scientific">Schizosaccharomyces japonicus (strain yFS275 / FY16936)</name>
    <name type="common">Fission yeast</name>
    <dbReference type="NCBI Taxonomy" id="402676"/>
    <lineage>
        <taxon>Eukaryota</taxon>
        <taxon>Fungi</taxon>
        <taxon>Dikarya</taxon>
        <taxon>Ascomycota</taxon>
        <taxon>Taphrinomycotina</taxon>
        <taxon>Schizosaccharomycetes</taxon>
        <taxon>Schizosaccharomycetales</taxon>
        <taxon>Schizosaccharomycetaceae</taxon>
        <taxon>Schizosaccharomyces</taxon>
    </lineage>
</organism>
<dbReference type="eggNOG" id="KOG4568">
    <property type="taxonomic scope" value="Eukaryota"/>
</dbReference>
<dbReference type="GO" id="GO:1904511">
    <property type="term" value="C:cytoplasmic microtubule plus-end"/>
    <property type="evidence" value="ECO:0007669"/>
    <property type="project" value="EnsemblFungi"/>
</dbReference>
<evidence type="ECO:0000259" key="3">
    <source>
        <dbReference type="PROSITE" id="PS50245"/>
    </source>
</evidence>
<feature type="domain" description="CAP-Gly" evidence="3">
    <location>
        <begin position="22"/>
        <end position="68"/>
    </location>
</feature>
<dbReference type="Gene3D" id="2.30.30.190">
    <property type="entry name" value="CAP Gly-rich-like domain"/>
    <property type="match status" value="1"/>
</dbReference>
<accession>B6K0X7</accession>
<feature type="region of interest" description="Disordered" evidence="2">
    <location>
        <begin position="286"/>
        <end position="316"/>
    </location>
</feature>
<dbReference type="InterPro" id="IPR036859">
    <property type="entry name" value="CAP-Gly_dom_sf"/>
</dbReference>
<dbReference type="AlphaFoldDB" id="B6K0X7"/>
<dbReference type="RefSeq" id="XP_002173891.1">
    <property type="nucleotide sequence ID" value="XM_002173855.1"/>
</dbReference>
<dbReference type="PROSITE" id="PS50245">
    <property type="entry name" value="CAP_GLY_2"/>
    <property type="match status" value="1"/>
</dbReference>
<evidence type="ECO:0000313" key="5">
    <source>
        <dbReference type="JaponicusDB" id="SJAG_02695"/>
    </source>
</evidence>
<dbReference type="GeneID" id="7051074"/>
<dbReference type="GO" id="GO:1905759">
    <property type="term" value="C:post-anaphase array microtubule"/>
    <property type="evidence" value="ECO:0007669"/>
    <property type="project" value="EnsemblFungi"/>
</dbReference>
<dbReference type="SUPFAM" id="SSF74924">
    <property type="entry name" value="Cap-Gly domain"/>
    <property type="match status" value="1"/>
</dbReference>
<dbReference type="JaponicusDB" id="SJAG_02695">
    <property type="gene designation" value="tip1"/>
</dbReference>
<evidence type="ECO:0000313" key="6">
    <source>
        <dbReference type="Proteomes" id="UP000001744"/>
    </source>
</evidence>
<keyword evidence="6" id="KW-1185">Reference proteome</keyword>
<feature type="region of interest" description="Disordered" evidence="2">
    <location>
        <begin position="80"/>
        <end position="113"/>
    </location>
</feature>
<dbReference type="GO" id="GO:1904518">
    <property type="term" value="P:protein localization to cytoplasmic microtubule plus-end"/>
    <property type="evidence" value="ECO:0007669"/>
    <property type="project" value="EnsemblFungi"/>
</dbReference>
<dbReference type="GO" id="GO:1905721">
    <property type="term" value="C:mitotic spindle astral microtubule end"/>
    <property type="evidence" value="ECO:0007669"/>
    <property type="project" value="EnsemblFungi"/>
</dbReference>
<feature type="compositionally biased region" description="Polar residues" evidence="2">
    <location>
        <begin position="94"/>
        <end position="105"/>
    </location>
</feature>
<dbReference type="VEuPathDB" id="FungiDB:SJAG_02695"/>
<evidence type="ECO:0000256" key="2">
    <source>
        <dbReference type="SAM" id="MobiDB-lite"/>
    </source>
</evidence>
<dbReference type="OrthoDB" id="2130750at2759"/>
<name>B6K0X7_SCHJY</name>
<dbReference type="GO" id="GO:0030010">
    <property type="term" value="P:establishment of cell polarity"/>
    <property type="evidence" value="ECO:0007669"/>
    <property type="project" value="EnsemblFungi"/>
</dbReference>